<evidence type="ECO:0000256" key="2">
    <source>
        <dbReference type="ARBA" id="ARBA00022525"/>
    </source>
</evidence>
<dbReference type="GO" id="GO:0005581">
    <property type="term" value="C:collagen trimer"/>
    <property type="evidence" value="ECO:0007669"/>
    <property type="project" value="UniProtKB-KW"/>
</dbReference>
<evidence type="ECO:0000256" key="1">
    <source>
        <dbReference type="ARBA" id="ARBA00004498"/>
    </source>
</evidence>
<dbReference type="AlphaFoldDB" id="A0AAY4EL14"/>
<keyword evidence="5" id="KW-1015">Disulfide bond</keyword>
<dbReference type="InterPro" id="IPR008160">
    <property type="entry name" value="Collagen"/>
</dbReference>
<feature type="signal peptide" evidence="7">
    <location>
        <begin position="1"/>
        <end position="23"/>
    </location>
</feature>
<dbReference type="Pfam" id="PF01391">
    <property type="entry name" value="Collagen"/>
    <property type="match status" value="2"/>
</dbReference>
<dbReference type="PROSITE" id="PS51041">
    <property type="entry name" value="EMI"/>
    <property type="match status" value="1"/>
</dbReference>
<feature type="region of interest" description="Disordered" evidence="6">
    <location>
        <begin position="262"/>
        <end position="357"/>
    </location>
</feature>
<feature type="compositionally biased region" description="Pro residues" evidence="6">
    <location>
        <begin position="193"/>
        <end position="206"/>
    </location>
</feature>
<organism evidence="9 10">
    <name type="scientific">Denticeps clupeoides</name>
    <name type="common">denticle herring</name>
    <dbReference type="NCBI Taxonomy" id="299321"/>
    <lineage>
        <taxon>Eukaryota</taxon>
        <taxon>Metazoa</taxon>
        <taxon>Chordata</taxon>
        <taxon>Craniata</taxon>
        <taxon>Vertebrata</taxon>
        <taxon>Euteleostomi</taxon>
        <taxon>Actinopterygii</taxon>
        <taxon>Neopterygii</taxon>
        <taxon>Teleostei</taxon>
        <taxon>Clupei</taxon>
        <taxon>Clupeiformes</taxon>
        <taxon>Denticipitoidei</taxon>
        <taxon>Denticipitidae</taxon>
        <taxon>Denticeps</taxon>
    </lineage>
</organism>
<evidence type="ECO:0000313" key="9">
    <source>
        <dbReference type="Ensembl" id="ENSDCDP00010057836.1"/>
    </source>
</evidence>
<dbReference type="Pfam" id="PF07546">
    <property type="entry name" value="EMI"/>
    <property type="match status" value="1"/>
</dbReference>
<reference evidence="9" key="3">
    <citation type="submission" date="2025-09" db="UniProtKB">
        <authorList>
            <consortium name="Ensembl"/>
        </authorList>
    </citation>
    <scope>IDENTIFICATION</scope>
</reference>
<reference evidence="9 10" key="1">
    <citation type="submission" date="2020-06" db="EMBL/GenBank/DDBJ databases">
        <authorList>
            <consortium name="Wellcome Sanger Institute Data Sharing"/>
        </authorList>
    </citation>
    <scope>NUCLEOTIDE SEQUENCE [LARGE SCALE GENOMIC DNA]</scope>
</reference>
<dbReference type="InterPro" id="IPR011489">
    <property type="entry name" value="EMI_domain"/>
</dbReference>
<comment type="subcellular location">
    <subcellularLocation>
        <location evidence="1">Secreted</location>
        <location evidence="1">Extracellular space</location>
        <location evidence="1">Extracellular matrix</location>
    </subcellularLocation>
</comment>
<keyword evidence="2" id="KW-0964">Secreted</keyword>
<proteinExistence type="predicted"/>
<evidence type="ECO:0000259" key="8">
    <source>
        <dbReference type="PROSITE" id="PS51041"/>
    </source>
</evidence>
<dbReference type="RefSeq" id="XP_028840416.1">
    <property type="nucleotide sequence ID" value="XM_028984583.1"/>
</dbReference>
<feature type="compositionally biased region" description="Pro residues" evidence="6">
    <location>
        <begin position="233"/>
        <end position="242"/>
    </location>
</feature>
<keyword evidence="4 7" id="KW-0732">Signal</keyword>
<dbReference type="Ensembl" id="ENSDCDT00010068525.1">
    <property type="protein sequence ID" value="ENSDCDP00010057836.1"/>
    <property type="gene ID" value="ENSDCDG00010032669.1"/>
</dbReference>
<evidence type="ECO:0000256" key="6">
    <source>
        <dbReference type="SAM" id="MobiDB-lite"/>
    </source>
</evidence>
<dbReference type="InterPro" id="IPR050392">
    <property type="entry name" value="Collagen/C1q_domain"/>
</dbReference>
<dbReference type="PANTHER" id="PTHR15427">
    <property type="entry name" value="EMILIN ELASTIN MICROFIBRIL INTERFACE-LOCATED PROTEIN ELASTIN MICROFIBRIL INTERFACER"/>
    <property type="match status" value="1"/>
</dbReference>
<gene>
    <name evidence="9" type="primary">COL26A1</name>
</gene>
<dbReference type="GeneID" id="114793002"/>
<feature type="compositionally biased region" description="Basic and acidic residues" evidence="6">
    <location>
        <begin position="428"/>
        <end position="437"/>
    </location>
</feature>
<evidence type="ECO:0000256" key="7">
    <source>
        <dbReference type="SAM" id="SignalP"/>
    </source>
</evidence>
<feature type="compositionally biased region" description="Pro residues" evidence="6">
    <location>
        <begin position="279"/>
        <end position="301"/>
    </location>
</feature>
<keyword evidence="3" id="KW-0272">Extracellular matrix</keyword>
<feature type="region of interest" description="Disordered" evidence="6">
    <location>
        <begin position="159"/>
        <end position="247"/>
    </location>
</feature>
<evidence type="ECO:0000313" key="10">
    <source>
        <dbReference type="Proteomes" id="UP000694580"/>
    </source>
</evidence>
<name>A0AAY4EL14_9TELE</name>
<feature type="region of interest" description="Disordered" evidence="6">
    <location>
        <begin position="417"/>
        <end position="437"/>
    </location>
</feature>
<evidence type="ECO:0000256" key="5">
    <source>
        <dbReference type="ARBA" id="ARBA00023157"/>
    </source>
</evidence>
<evidence type="ECO:0000256" key="4">
    <source>
        <dbReference type="ARBA" id="ARBA00022729"/>
    </source>
</evidence>
<evidence type="ECO:0000256" key="3">
    <source>
        <dbReference type="ARBA" id="ARBA00022530"/>
    </source>
</evidence>
<sequence>MTAAALRMLACWTVLMRFHGVPAVVFHFPGMRVQRHGSEQSAGASAAPSALHRNWCQFTVSKTVSCQVQNGTETLVQRVFQSCRWPGPCSNLISYRTLVRPTYRLSQRQVTALEWRCCPGFLGEDCREECLNCTGYAAISERLRAMETKIFLLVEAAPSSPPPTFQEHESSRGNEVGLPLPTPITPSRGFPGPIGPPGAAGPPGPPGDIGLTGKPGTPGPRGLPGYPGERGPSGPPGPPGPVSAPQLRGDVFTLSTREHVQFESSPVPAYQYLRASPGRPGPVGPPGPPGHPGPAGPPGLPGVPGLNTQEGLPGRPGVQGPRGDPGERGPTGLQGQQGGRGPPGPKGEPGEPHPEAEGMQQLREALKILAERVLILEHMIGIHEGPIEPGSGLDLLTNLLPTVETVRNADFTDFLSPLSSAPPGRRPIRQDRVRRAK</sequence>
<feature type="domain" description="EMI" evidence="8">
    <location>
        <begin position="52"/>
        <end position="128"/>
    </location>
</feature>
<protein>
    <recommendedName>
        <fullName evidence="8">EMI domain-containing protein</fullName>
    </recommendedName>
</protein>
<feature type="chain" id="PRO_5044298278" description="EMI domain-containing protein" evidence="7">
    <location>
        <begin position="24"/>
        <end position="437"/>
    </location>
</feature>
<dbReference type="PANTHER" id="PTHR15427:SF23">
    <property type="entry name" value="EMI DOMAIN-CONTAINING PROTEIN 1"/>
    <property type="match status" value="1"/>
</dbReference>
<dbReference type="Proteomes" id="UP000694580">
    <property type="component" value="Chromosome 6"/>
</dbReference>
<dbReference type="GeneTree" id="ENSGT00940000161542"/>
<reference evidence="9" key="2">
    <citation type="submission" date="2025-08" db="UniProtKB">
        <authorList>
            <consortium name="Ensembl"/>
        </authorList>
    </citation>
    <scope>IDENTIFICATION</scope>
</reference>
<accession>A0AAY4EL14</accession>
<keyword evidence="10" id="KW-1185">Reference proteome</keyword>